<dbReference type="GO" id="GO:0005634">
    <property type="term" value="C:nucleus"/>
    <property type="evidence" value="ECO:0007669"/>
    <property type="project" value="UniProtKB-SubCell"/>
</dbReference>
<dbReference type="InterPro" id="IPR036236">
    <property type="entry name" value="Znf_C2H2_sf"/>
</dbReference>
<dbReference type="SUPFAM" id="SSF57667">
    <property type="entry name" value="beta-beta-alpha zinc fingers"/>
    <property type="match status" value="1"/>
</dbReference>
<evidence type="ECO:0000313" key="12">
    <source>
        <dbReference type="EMBL" id="CAF9909208.1"/>
    </source>
</evidence>
<keyword evidence="13" id="KW-1185">Reference proteome</keyword>
<dbReference type="Proteomes" id="UP000664521">
    <property type="component" value="Unassembled WGS sequence"/>
</dbReference>
<feature type="region of interest" description="Disordered" evidence="10">
    <location>
        <begin position="355"/>
        <end position="517"/>
    </location>
</feature>
<dbReference type="PANTHER" id="PTHR47257:SF1">
    <property type="entry name" value="PH-RESPONSE TRANSCRIPTION FACTOR PACC_RIM101"/>
    <property type="match status" value="1"/>
</dbReference>
<dbReference type="GO" id="GO:0008270">
    <property type="term" value="F:zinc ion binding"/>
    <property type="evidence" value="ECO:0007669"/>
    <property type="project" value="UniProtKB-KW"/>
</dbReference>
<keyword evidence="4" id="KW-0677">Repeat</keyword>
<dbReference type="Gene3D" id="3.30.160.60">
    <property type="entry name" value="Classic Zinc Finger"/>
    <property type="match status" value="2"/>
</dbReference>
<feature type="region of interest" description="Disordered" evidence="10">
    <location>
        <begin position="1"/>
        <end position="41"/>
    </location>
</feature>
<reference evidence="12" key="1">
    <citation type="submission" date="2021-03" db="EMBL/GenBank/DDBJ databases">
        <authorList>
            <person name="Tagirdzhanova G."/>
        </authorList>
    </citation>
    <scope>NUCLEOTIDE SEQUENCE</scope>
</reference>
<proteinExistence type="inferred from homology"/>
<dbReference type="AlphaFoldDB" id="A0A8H3ERN7"/>
<evidence type="ECO:0000259" key="11">
    <source>
        <dbReference type="PROSITE" id="PS50157"/>
    </source>
</evidence>
<evidence type="ECO:0000256" key="7">
    <source>
        <dbReference type="ARBA" id="ARBA00023242"/>
    </source>
</evidence>
<gene>
    <name evidence="12" type="ORF">HETSPECPRED_008878</name>
</gene>
<evidence type="ECO:0000313" key="13">
    <source>
        <dbReference type="Proteomes" id="UP000664521"/>
    </source>
</evidence>
<evidence type="ECO:0000256" key="8">
    <source>
        <dbReference type="ARBA" id="ARBA00038089"/>
    </source>
</evidence>
<evidence type="ECO:0000256" key="10">
    <source>
        <dbReference type="SAM" id="MobiDB-lite"/>
    </source>
</evidence>
<comment type="caution">
    <text evidence="12">The sequence shown here is derived from an EMBL/GenBank/DDBJ whole genome shotgun (WGS) entry which is preliminary data.</text>
</comment>
<keyword evidence="3" id="KW-0479">Metal-binding</keyword>
<dbReference type="FunFam" id="3.30.160.60:FF:002343">
    <property type="entry name" value="Zinc finger protein 33A"/>
    <property type="match status" value="1"/>
</dbReference>
<keyword evidence="5 9" id="KW-0863">Zinc-finger</keyword>
<keyword evidence="7" id="KW-0539">Nucleus</keyword>
<feature type="compositionally biased region" description="Polar residues" evidence="10">
    <location>
        <begin position="494"/>
        <end position="503"/>
    </location>
</feature>
<feature type="compositionally biased region" description="Low complexity" evidence="10">
    <location>
        <begin position="15"/>
        <end position="41"/>
    </location>
</feature>
<evidence type="ECO:0000256" key="4">
    <source>
        <dbReference type="ARBA" id="ARBA00022737"/>
    </source>
</evidence>
<evidence type="ECO:0000256" key="5">
    <source>
        <dbReference type="ARBA" id="ARBA00022771"/>
    </source>
</evidence>
<dbReference type="PANTHER" id="PTHR47257">
    <property type="entry name" value="PH-RESPONSE TRANSCRIPTION FACTOR PACC/RIM101"/>
    <property type="match status" value="1"/>
</dbReference>
<dbReference type="InterPro" id="IPR013087">
    <property type="entry name" value="Znf_C2H2_type"/>
</dbReference>
<dbReference type="EMBL" id="CAJPDS010000007">
    <property type="protein sequence ID" value="CAF9909208.1"/>
    <property type="molecule type" value="Genomic_DNA"/>
</dbReference>
<accession>A0A8H3ERN7</accession>
<sequence>MSNPGTPSAGLAISQPTQAGQGQENQQPQQNPQNTVAPPVQINHGSGDFRCLWTGCGESHASAEVLYDHVCDKHIGRKSTNNLNLQCAWANCSVQVVKRDHITSHIRVHVPLKPHRCQFCGKTFKRPQDLKKHVKTHADDSVLNGMNQNAARDNHQLPNGAFSMGNQPKGQAYYPEHHHMQAHSPMGYPPQGHNGPQNYYGPTQPQGYGNGYGTVSYNLGQGGDVNNAPFDGSKSIAGLNAFIGDVQRGMIDTKSYSQLSNRLMPLQQSVPYILSGGMADYHHAPAQVEVGGGPGTAYGSGAQYSLPAIDNLRTKDQLISMAQRFEQMAATVYEAAGQAEAAGVGQPGAHYVQDAMDYRPGLPTPSLQLRSAHNASPMATTSTRTNHSGSTPVLTPPSSAGSYTSAHSPDSTHSNPRLSPAAPSGSMYPHLPGPSSTGGYPSSSLAPTATLSAQSDNEYRPRHGGGYLQKAQPMGPPPRHHDEMDTSDDSSSTPKESTLQSPTGLVHRAPVAPMQARPKVEVLPSNIDPALSGELPIVPASPVQTEREREEEEHVAGHDTHWVNTIRTVEALKNYIKERLTNNDFEIEGGEETLKREEGPETPSLYPALPQQVEASG</sequence>
<organism evidence="12 13">
    <name type="scientific">Heterodermia speciosa</name>
    <dbReference type="NCBI Taxonomy" id="116794"/>
    <lineage>
        <taxon>Eukaryota</taxon>
        <taxon>Fungi</taxon>
        <taxon>Dikarya</taxon>
        <taxon>Ascomycota</taxon>
        <taxon>Pezizomycotina</taxon>
        <taxon>Lecanoromycetes</taxon>
        <taxon>OSLEUM clade</taxon>
        <taxon>Lecanoromycetidae</taxon>
        <taxon>Caliciales</taxon>
        <taxon>Physciaceae</taxon>
        <taxon>Heterodermia</taxon>
    </lineage>
</organism>
<evidence type="ECO:0000256" key="2">
    <source>
        <dbReference type="ARBA" id="ARBA00022491"/>
    </source>
</evidence>
<dbReference type="GO" id="GO:0045944">
    <property type="term" value="P:positive regulation of transcription by RNA polymerase II"/>
    <property type="evidence" value="ECO:0007669"/>
    <property type="project" value="TreeGrafter"/>
</dbReference>
<feature type="domain" description="C2H2-type" evidence="11">
    <location>
        <begin position="115"/>
        <end position="142"/>
    </location>
</feature>
<comment type="subcellular location">
    <subcellularLocation>
        <location evidence="1">Nucleus</location>
    </subcellularLocation>
</comment>
<dbReference type="InterPro" id="IPR050806">
    <property type="entry name" value="pacC/RIM101"/>
</dbReference>
<evidence type="ECO:0000256" key="1">
    <source>
        <dbReference type="ARBA" id="ARBA00004123"/>
    </source>
</evidence>
<keyword evidence="6" id="KW-0862">Zinc</keyword>
<feature type="region of interest" description="Disordered" evidence="10">
    <location>
        <begin position="587"/>
        <end position="617"/>
    </location>
</feature>
<feature type="compositionally biased region" description="Low complexity" evidence="10">
    <location>
        <begin position="433"/>
        <end position="453"/>
    </location>
</feature>
<feature type="domain" description="C2H2-type" evidence="11">
    <location>
        <begin position="85"/>
        <end position="114"/>
    </location>
</feature>
<evidence type="ECO:0000256" key="3">
    <source>
        <dbReference type="ARBA" id="ARBA00022723"/>
    </source>
</evidence>
<dbReference type="PROSITE" id="PS00028">
    <property type="entry name" value="ZINC_FINGER_C2H2_1"/>
    <property type="match status" value="2"/>
</dbReference>
<dbReference type="OrthoDB" id="6155966at2759"/>
<protein>
    <recommendedName>
        <fullName evidence="11">C2H2-type domain-containing protein</fullName>
    </recommendedName>
</protein>
<keyword evidence="2" id="KW-0678">Repressor</keyword>
<feature type="compositionally biased region" description="Polar residues" evidence="10">
    <location>
        <begin position="365"/>
        <end position="417"/>
    </location>
</feature>
<evidence type="ECO:0000256" key="9">
    <source>
        <dbReference type="PROSITE-ProRule" id="PRU00042"/>
    </source>
</evidence>
<comment type="similarity">
    <text evidence="8">Belongs to the pacC/RIM101 family.</text>
</comment>
<evidence type="ECO:0000256" key="6">
    <source>
        <dbReference type="ARBA" id="ARBA00022833"/>
    </source>
</evidence>
<dbReference type="PROSITE" id="PS50157">
    <property type="entry name" value="ZINC_FINGER_C2H2_2"/>
    <property type="match status" value="2"/>
</dbReference>
<name>A0A8H3ERN7_9LECA</name>
<dbReference type="SMART" id="SM00355">
    <property type="entry name" value="ZnF_C2H2"/>
    <property type="match status" value="3"/>
</dbReference>